<sequence length="131" mass="13701">MFSLSLCFTKGKCGKCPQQPICPLGTKPLTRECCAGFFGPQCQPCPGKAENVCFGNGICLDGMNGTGVCECGEGFRGTACETCAEGKYGIHCDQGAHSPPHPGRLLGSRNQPGMCKKRVIPHVLPKGPVSA</sequence>
<evidence type="ECO:0000256" key="5">
    <source>
        <dbReference type="PROSITE-ProRule" id="PRU00076"/>
    </source>
</evidence>
<dbReference type="PROSITE" id="PS00022">
    <property type="entry name" value="EGF_1"/>
    <property type="match status" value="1"/>
</dbReference>
<comment type="subcellular location">
    <subcellularLocation>
        <location evidence="1">Membrane</location>
    </subcellularLocation>
</comment>
<keyword evidence="3 5" id="KW-1015">Disulfide bond</keyword>
<accession>A0A7J7FEY4</accession>
<dbReference type="GO" id="GO:0030169">
    <property type="term" value="F:low-density lipoprotein particle binding"/>
    <property type="evidence" value="ECO:0007669"/>
    <property type="project" value="TreeGrafter"/>
</dbReference>
<name>A0A7J7FEY4_DICBM</name>
<dbReference type="Proteomes" id="UP000551758">
    <property type="component" value="Unassembled WGS sequence"/>
</dbReference>
<comment type="caution">
    <text evidence="5">Lacks conserved residue(s) required for the propagation of feature annotation.</text>
</comment>
<keyword evidence="5" id="KW-0245">EGF-like domain</keyword>
<evidence type="ECO:0000256" key="1">
    <source>
        <dbReference type="ARBA" id="ARBA00004370"/>
    </source>
</evidence>
<evidence type="ECO:0000256" key="3">
    <source>
        <dbReference type="ARBA" id="ARBA00023157"/>
    </source>
</evidence>
<dbReference type="GO" id="GO:0016020">
    <property type="term" value="C:membrane"/>
    <property type="evidence" value="ECO:0007669"/>
    <property type="project" value="UniProtKB-SubCell"/>
</dbReference>
<proteinExistence type="predicted"/>
<keyword evidence="8" id="KW-1185">Reference proteome</keyword>
<evidence type="ECO:0000313" key="7">
    <source>
        <dbReference type="EMBL" id="KAF5926521.1"/>
    </source>
</evidence>
<dbReference type="InterPro" id="IPR002049">
    <property type="entry name" value="LE_dom"/>
</dbReference>
<dbReference type="AlphaFoldDB" id="A0A7J7FEY4"/>
<evidence type="ECO:0000256" key="2">
    <source>
        <dbReference type="ARBA" id="ARBA00023136"/>
    </source>
</evidence>
<evidence type="ECO:0000259" key="6">
    <source>
        <dbReference type="PROSITE" id="PS50026"/>
    </source>
</evidence>
<protein>
    <recommendedName>
        <fullName evidence="6">EGF-like domain-containing protein</fullName>
    </recommendedName>
</protein>
<dbReference type="EMBL" id="JACDTQ010000745">
    <property type="protein sequence ID" value="KAF5926521.1"/>
    <property type="molecule type" value="Genomic_DNA"/>
</dbReference>
<feature type="disulfide bond" evidence="5">
    <location>
        <begin position="71"/>
        <end position="80"/>
    </location>
</feature>
<reference evidence="7 8" key="1">
    <citation type="journal article" date="2020" name="Mol. Biol. Evol.">
        <title>Interspecific Gene Flow and the Evolution of Specialization in Black and White Rhinoceros.</title>
        <authorList>
            <person name="Moodley Y."/>
            <person name="Westbury M.V."/>
            <person name="Russo I.M."/>
            <person name="Gopalakrishnan S."/>
            <person name="Rakotoarivelo A."/>
            <person name="Olsen R.A."/>
            <person name="Prost S."/>
            <person name="Tunstall T."/>
            <person name="Ryder O.A."/>
            <person name="Dalen L."/>
            <person name="Bruford M.W."/>
        </authorList>
    </citation>
    <scope>NUCLEOTIDE SEQUENCE [LARGE SCALE GENOMIC DNA]</scope>
    <source>
        <strain evidence="7">SBR-YM</strain>
        <tissue evidence="7">Skin</tissue>
    </source>
</reference>
<gene>
    <name evidence="7" type="ORF">HPG69_001149</name>
</gene>
<dbReference type="InterPro" id="IPR000742">
    <property type="entry name" value="EGF"/>
</dbReference>
<comment type="caution">
    <text evidence="7">The sequence shown here is derived from an EMBL/GenBank/DDBJ whole genome shotgun (WGS) entry which is preliminary data.</text>
</comment>
<feature type="non-terminal residue" evidence="7">
    <location>
        <position position="1"/>
    </location>
</feature>
<dbReference type="GO" id="GO:0005041">
    <property type="term" value="F:low-density lipoprotein particle receptor activity"/>
    <property type="evidence" value="ECO:0007669"/>
    <property type="project" value="TreeGrafter"/>
</dbReference>
<dbReference type="PROSITE" id="PS01248">
    <property type="entry name" value="EGF_LAM_1"/>
    <property type="match status" value="1"/>
</dbReference>
<dbReference type="PANTHER" id="PTHR24038:SF0">
    <property type="entry name" value="STABILIN-2"/>
    <property type="match status" value="1"/>
</dbReference>
<evidence type="ECO:0000256" key="4">
    <source>
        <dbReference type="ARBA" id="ARBA00023180"/>
    </source>
</evidence>
<dbReference type="SUPFAM" id="SSF57196">
    <property type="entry name" value="EGF/Laminin"/>
    <property type="match status" value="1"/>
</dbReference>
<dbReference type="PROSITE" id="PS50026">
    <property type="entry name" value="EGF_3"/>
    <property type="match status" value="1"/>
</dbReference>
<keyword evidence="2" id="KW-0472">Membrane</keyword>
<keyword evidence="4" id="KW-0325">Glycoprotein</keyword>
<feature type="domain" description="EGF-like" evidence="6">
    <location>
        <begin position="43"/>
        <end position="81"/>
    </location>
</feature>
<organism evidence="7 8">
    <name type="scientific">Diceros bicornis minor</name>
    <name type="common">South-central black rhinoceros</name>
    <dbReference type="NCBI Taxonomy" id="77932"/>
    <lineage>
        <taxon>Eukaryota</taxon>
        <taxon>Metazoa</taxon>
        <taxon>Chordata</taxon>
        <taxon>Craniata</taxon>
        <taxon>Vertebrata</taxon>
        <taxon>Euteleostomi</taxon>
        <taxon>Mammalia</taxon>
        <taxon>Eutheria</taxon>
        <taxon>Laurasiatheria</taxon>
        <taxon>Perissodactyla</taxon>
        <taxon>Rhinocerotidae</taxon>
        <taxon>Diceros</taxon>
    </lineage>
</organism>
<dbReference type="PANTHER" id="PTHR24038">
    <property type="entry name" value="STABILIN"/>
    <property type="match status" value="1"/>
</dbReference>
<evidence type="ECO:0000313" key="8">
    <source>
        <dbReference type="Proteomes" id="UP000551758"/>
    </source>
</evidence>